<evidence type="ECO:0000256" key="1">
    <source>
        <dbReference type="ARBA" id="ARBA00009013"/>
    </source>
</evidence>
<name>A0AAU8JPQ8_9ACTN</name>
<dbReference type="InterPro" id="IPR003658">
    <property type="entry name" value="Anti-sigma_ant"/>
</dbReference>
<dbReference type="RefSeq" id="WP_354637993.1">
    <property type="nucleotide sequence ID" value="NZ_CP159872.1"/>
</dbReference>
<sequence>MERIGHLSVVVLTQAAGPVIRVAGEIDHYSVPHLEAALKQPWASRDVGIVEVDLGQVTFCDSSGLNALLAADSRAREHGSRLELTHVPPPVARLFAVSGADRVLDIRPPRTG</sequence>
<evidence type="ECO:0000256" key="2">
    <source>
        <dbReference type="RuleBase" id="RU003749"/>
    </source>
</evidence>
<dbReference type="PANTHER" id="PTHR33495:SF2">
    <property type="entry name" value="ANTI-SIGMA FACTOR ANTAGONIST TM_1081-RELATED"/>
    <property type="match status" value="1"/>
</dbReference>
<reference evidence="4" key="1">
    <citation type="submission" date="2024-06" db="EMBL/GenBank/DDBJ databases">
        <title>The genome sequences of Kitasatospora sp. strain HUAS MG31.</title>
        <authorList>
            <person name="Mo P."/>
        </authorList>
    </citation>
    <scope>NUCLEOTIDE SEQUENCE</scope>
    <source>
        <strain evidence="4">HUAS MG31</strain>
    </source>
</reference>
<dbReference type="InterPro" id="IPR058548">
    <property type="entry name" value="MlaB-like_STAS"/>
</dbReference>
<organism evidence="4">
    <name type="scientific">Kitasatospora camelliae</name>
    <dbReference type="NCBI Taxonomy" id="3156397"/>
    <lineage>
        <taxon>Bacteria</taxon>
        <taxon>Bacillati</taxon>
        <taxon>Actinomycetota</taxon>
        <taxon>Actinomycetes</taxon>
        <taxon>Kitasatosporales</taxon>
        <taxon>Streptomycetaceae</taxon>
        <taxon>Kitasatospora</taxon>
    </lineage>
</organism>
<dbReference type="GO" id="GO:0043856">
    <property type="term" value="F:anti-sigma factor antagonist activity"/>
    <property type="evidence" value="ECO:0007669"/>
    <property type="project" value="InterPro"/>
</dbReference>
<comment type="similarity">
    <text evidence="1 2">Belongs to the anti-sigma-factor antagonist family.</text>
</comment>
<dbReference type="InterPro" id="IPR036513">
    <property type="entry name" value="STAS_dom_sf"/>
</dbReference>
<dbReference type="PANTHER" id="PTHR33495">
    <property type="entry name" value="ANTI-SIGMA FACTOR ANTAGONIST TM_1081-RELATED-RELATED"/>
    <property type="match status" value="1"/>
</dbReference>
<dbReference type="InterPro" id="IPR002645">
    <property type="entry name" value="STAS_dom"/>
</dbReference>
<dbReference type="KEGG" id="kcm:ABWK59_04525"/>
<dbReference type="PROSITE" id="PS50801">
    <property type="entry name" value="STAS"/>
    <property type="match status" value="1"/>
</dbReference>
<proteinExistence type="inferred from homology"/>
<dbReference type="Pfam" id="PF13466">
    <property type="entry name" value="STAS_2"/>
    <property type="match status" value="1"/>
</dbReference>
<dbReference type="NCBIfam" id="TIGR00377">
    <property type="entry name" value="ant_ant_sig"/>
    <property type="match status" value="1"/>
</dbReference>
<dbReference type="SUPFAM" id="SSF52091">
    <property type="entry name" value="SpoIIaa-like"/>
    <property type="match status" value="1"/>
</dbReference>
<dbReference type="Gene3D" id="3.30.750.24">
    <property type="entry name" value="STAS domain"/>
    <property type="match status" value="1"/>
</dbReference>
<gene>
    <name evidence="4" type="ORF">ABWK59_04525</name>
</gene>
<feature type="domain" description="STAS" evidence="3">
    <location>
        <begin position="19"/>
        <end position="112"/>
    </location>
</feature>
<dbReference type="AlphaFoldDB" id="A0AAU8JPQ8"/>
<dbReference type="CDD" id="cd07043">
    <property type="entry name" value="STAS_anti-anti-sigma_factors"/>
    <property type="match status" value="1"/>
</dbReference>
<evidence type="ECO:0000259" key="3">
    <source>
        <dbReference type="PROSITE" id="PS50801"/>
    </source>
</evidence>
<protein>
    <recommendedName>
        <fullName evidence="2">Anti-sigma factor antagonist</fullName>
    </recommendedName>
</protein>
<evidence type="ECO:0000313" key="4">
    <source>
        <dbReference type="EMBL" id="XCM78250.1"/>
    </source>
</evidence>
<dbReference type="EMBL" id="CP159872">
    <property type="protein sequence ID" value="XCM78250.1"/>
    <property type="molecule type" value="Genomic_DNA"/>
</dbReference>
<accession>A0AAU8JPQ8</accession>